<evidence type="ECO:0000313" key="3">
    <source>
        <dbReference type="Proteomes" id="UP000695562"/>
    </source>
</evidence>
<protein>
    <recommendedName>
        <fullName evidence="1">DUSP domain-containing protein</fullName>
    </recommendedName>
</protein>
<dbReference type="InterPro" id="IPR035927">
    <property type="entry name" value="DUSP-like_sf"/>
</dbReference>
<dbReference type="Proteomes" id="UP000695562">
    <property type="component" value="Unassembled WGS sequence"/>
</dbReference>
<gene>
    <name evidence="2" type="ORF">CYY_007285</name>
</gene>
<proteinExistence type="predicted"/>
<dbReference type="SUPFAM" id="SSF143791">
    <property type="entry name" value="DUSP-like"/>
    <property type="match status" value="1"/>
</dbReference>
<keyword evidence="3" id="KW-1185">Reference proteome</keyword>
<dbReference type="SMART" id="SM00695">
    <property type="entry name" value="DUSP"/>
    <property type="match status" value="1"/>
</dbReference>
<name>A0A8J4PR03_9MYCE</name>
<evidence type="ECO:0000259" key="1">
    <source>
        <dbReference type="PROSITE" id="PS51283"/>
    </source>
</evidence>
<comment type="caution">
    <text evidence="2">The sequence shown here is derived from an EMBL/GenBank/DDBJ whole genome shotgun (WGS) entry which is preliminary data.</text>
</comment>
<accession>A0A8J4PR03</accession>
<dbReference type="InterPro" id="IPR006615">
    <property type="entry name" value="Pept_C19_DUSP"/>
</dbReference>
<dbReference type="Gene3D" id="3.30.2230.10">
    <property type="entry name" value="DUSP-like"/>
    <property type="match status" value="1"/>
</dbReference>
<evidence type="ECO:0000313" key="2">
    <source>
        <dbReference type="EMBL" id="KAF2071391.1"/>
    </source>
</evidence>
<reference evidence="2" key="1">
    <citation type="submission" date="2020-01" db="EMBL/GenBank/DDBJ databases">
        <title>Development of genomics and gene disruption for Polysphondylium violaceum indicates a role for the polyketide synthase stlB in stalk morphogenesis.</title>
        <authorList>
            <person name="Narita B."/>
            <person name="Kawabe Y."/>
            <person name="Kin K."/>
            <person name="Saito T."/>
            <person name="Gibbs R."/>
            <person name="Kuspa A."/>
            <person name="Muzny D."/>
            <person name="Queller D."/>
            <person name="Richards S."/>
            <person name="Strassman J."/>
            <person name="Sucgang R."/>
            <person name="Worley K."/>
            <person name="Schaap P."/>
        </authorList>
    </citation>
    <scope>NUCLEOTIDE SEQUENCE</scope>
    <source>
        <strain evidence="2">QSvi11</strain>
    </source>
</reference>
<dbReference type="AlphaFoldDB" id="A0A8J4PR03"/>
<dbReference type="Gene3D" id="3.10.20.90">
    <property type="entry name" value="Phosphatidylinositol 3-kinase Catalytic Subunit, Chain A, domain 1"/>
    <property type="match status" value="1"/>
</dbReference>
<dbReference type="EMBL" id="AJWJ01000380">
    <property type="protein sequence ID" value="KAF2071391.1"/>
    <property type="molecule type" value="Genomic_DNA"/>
</dbReference>
<dbReference type="OrthoDB" id="265776at2759"/>
<feature type="domain" description="DUSP" evidence="1">
    <location>
        <begin position="130"/>
        <end position="230"/>
    </location>
</feature>
<dbReference type="PROSITE" id="PS51283">
    <property type="entry name" value="DUSP"/>
    <property type="match status" value="1"/>
</dbReference>
<organism evidence="2 3">
    <name type="scientific">Polysphondylium violaceum</name>
    <dbReference type="NCBI Taxonomy" id="133409"/>
    <lineage>
        <taxon>Eukaryota</taxon>
        <taxon>Amoebozoa</taxon>
        <taxon>Evosea</taxon>
        <taxon>Eumycetozoa</taxon>
        <taxon>Dictyostelia</taxon>
        <taxon>Dictyosteliales</taxon>
        <taxon>Dictyosteliaceae</taxon>
        <taxon>Polysphondylium</taxon>
    </lineage>
</organism>
<sequence length="325" mass="37645">MSSFFTFGNNGVMEIGSSSPLEFVFLPNVNSNSNNINSNSNIYDDNDSINSSICIYEEESDAEIIDLSDNEDDDFDNQHSNENYDIGIDFHDTSNGFTIVFSTLSSSPTLMENYREDKPIKPIQDQILDHRYNQEKQIYQYFLNHTELEIGDAWYLVNYKWFTEWCRYMETRNTNIKLGPISNDHLLLSDLSTLRPNIVENVDFSLVPAKVWNYLAQVYNGGPSIKRFVVRELFRKNEVDLQIPLSLLLCRSSNVKETKTIYVLKNDTIQSIKDIGCQLFNLDPKNVKVWDYYNSIKHSELKGNLILDSNLLEKQNILFEEQSPS</sequence>
<dbReference type="GO" id="GO:0004843">
    <property type="term" value="F:cysteine-type deubiquitinase activity"/>
    <property type="evidence" value="ECO:0007669"/>
    <property type="project" value="InterPro"/>
</dbReference>
<dbReference type="Pfam" id="PF06337">
    <property type="entry name" value="DUSP"/>
    <property type="match status" value="1"/>
</dbReference>